<dbReference type="Proteomes" id="UP000023772">
    <property type="component" value="Chromosome"/>
</dbReference>
<evidence type="ECO:0000313" key="3">
    <source>
        <dbReference type="EMBL" id="AHW60961.1"/>
    </source>
</evidence>
<dbReference type="RefSeq" id="WP_051567997.1">
    <property type="nucleotide sequence ID" value="NZ_FOHT01000026.1"/>
</dbReference>
<evidence type="ECO:0000256" key="1">
    <source>
        <dbReference type="ARBA" id="ARBA00009460"/>
    </source>
</evidence>
<keyword evidence="2" id="KW-0808">Transferase</keyword>
<dbReference type="EMBL" id="CP007451">
    <property type="protein sequence ID" value="AHW60961.1"/>
    <property type="molecule type" value="Genomic_DNA"/>
</dbReference>
<reference evidence="4 6" key="2">
    <citation type="submission" date="2016-10" db="EMBL/GenBank/DDBJ databases">
        <authorList>
            <person name="de Groot N.N."/>
        </authorList>
    </citation>
    <scope>NUCLEOTIDE SEQUENCE [LARGE SCALE GENOMIC DNA]</scope>
    <source>
        <strain evidence="4 6">DSM 25947</strain>
    </source>
</reference>
<dbReference type="EMBL" id="FOHT01000026">
    <property type="protein sequence ID" value="SET86124.1"/>
    <property type="molecule type" value="Genomic_DNA"/>
</dbReference>
<dbReference type="OrthoDB" id="5291879at2"/>
<dbReference type="InterPro" id="IPR016477">
    <property type="entry name" value="Fructo-/Ketosamine-3-kinase"/>
</dbReference>
<dbReference type="HOGENOM" id="CLU_036517_0_1_10"/>
<dbReference type="InterPro" id="IPR011009">
    <property type="entry name" value="Kinase-like_dom_sf"/>
</dbReference>
<dbReference type="AlphaFoldDB" id="X5E2W7"/>
<dbReference type="Proteomes" id="UP000181981">
    <property type="component" value="Unassembled WGS sequence"/>
</dbReference>
<evidence type="ECO:0000256" key="2">
    <source>
        <dbReference type="PIRNR" id="PIRNR006221"/>
    </source>
</evidence>
<reference evidence="3 5" key="1">
    <citation type="submission" date="2014-03" db="EMBL/GenBank/DDBJ databases">
        <title>Complete genome sequence of a deeply braunched marine Bacteroidia bacterium Draconibacterium orientale type strain FH5T.</title>
        <authorList>
            <person name="Li X."/>
            <person name="Wang X."/>
            <person name="Xie Z."/>
            <person name="Du Z."/>
            <person name="Chen G."/>
        </authorList>
    </citation>
    <scope>NUCLEOTIDE SEQUENCE [LARGE SCALE GENOMIC DNA]</scope>
    <source>
        <strain evidence="3 5">FH5</strain>
    </source>
</reference>
<keyword evidence="2 4" id="KW-0418">Kinase</keyword>
<dbReference type="Pfam" id="PF03881">
    <property type="entry name" value="Fructosamin_kin"/>
    <property type="match status" value="1"/>
</dbReference>
<accession>X5E2W7</accession>
<protein>
    <submittedName>
        <fullName evidence="4">Fructosamine-3-kinase</fullName>
    </submittedName>
    <submittedName>
        <fullName evidence="3">Ketosamine-3-kinase</fullName>
    </submittedName>
</protein>
<sequence length="296" mass="33711">MGVNSQGRILQEVEKQLSNVLGETVMITSSKVLSGGCINHASKIDTNCGSFFLKWNSDCESDIFIREAESLKELSKASDGTFCVPKVLYAKELDEMLALLVMEYLEPGGFDQSERLGRGLALIHKYQQNDFGFYSDNYCGATTQNNTWGKSWVPFFRDKRLAFLINMIREGRGLDSSCLRLFEKLLDRLELLIPNEERASLIHGDLWSGNYMLTKNGPALIDPAASYSHREMEFGIVTMFGGFSSRFFDAYNDEFPLDSGWQERNQLYQLYHVLNHYYLFGGAYLHQAVAIAKRYL</sequence>
<evidence type="ECO:0000313" key="5">
    <source>
        <dbReference type="Proteomes" id="UP000023772"/>
    </source>
</evidence>
<name>X5E2W7_9BACT</name>
<dbReference type="SUPFAM" id="SSF56112">
    <property type="entry name" value="Protein kinase-like (PK-like)"/>
    <property type="match status" value="1"/>
</dbReference>
<gene>
    <name evidence="3" type="ORF">FH5T_18535</name>
    <name evidence="4" type="ORF">SAMN05444285_12612</name>
</gene>
<dbReference type="PANTHER" id="PTHR12149:SF8">
    <property type="entry name" value="PROTEIN-RIBULOSAMINE 3-KINASE"/>
    <property type="match status" value="1"/>
</dbReference>
<organism evidence="4 6">
    <name type="scientific">Draconibacterium orientale</name>
    <dbReference type="NCBI Taxonomy" id="1168034"/>
    <lineage>
        <taxon>Bacteria</taxon>
        <taxon>Pseudomonadati</taxon>
        <taxon>Bacteroidota</taxon>
        <taxon>Bacteroidia</taxon>
        <taxon>Marinilabiliales</taxon>
        <taxon>Prolixibacteraceae</taxon>
        <taxon>Draconibacterium</taxon>
    </lineage>
</organism>
<dbReference type="Gene3D" id="3.90.1200.10">
    <property type="match status" value="1"/>
</dbReference>
<comment type="similarity">
    <text evidence="1 2">Belongs to the fructosamine kinase family.</text>
</comment>
<evidence type="ECO:0000313" key="6">
    <source>
        <dbReference type="Proteomes" id="UP000181981"/>
    </source>
</evidence>
<dbReference type="STRING" id="1168034.FH5T_18535"/>
<dbReference type="Gene3D" id="3.30.200.20">
    <property type="entry name" value="Phosphorylase Kinase, domain 1"/>
    <property type="match status" value="1"/>
</dbReference>
<evidence type="ECO:0000313" key="4">
    <source>
        <dbReference type="EMBL" id="SET86124.1"/>
    </source>
</evidence>
<dbReference type="GO" id="GO:0016301">
    <property type="term" value="F:kinase activity"/>
    <property type="evidence" value="ECO:0007669"/>
    <property type="project" value="UniProtKB-UniRule"/>
</dbReference>
<dbReference type="KEGG" id="dori:FH5T_18535"/>
<dbReference type="PANTHER" id="PTHR12149">
    <property type="entry name" value="FRUCTOSAMINE 3 KINASE-RELATED PROTEIN"/>
    <property type="match status" value="1"/>
</dbReference>
<proteinExistence type="inferred from homology"/>
<dbReference type="PIRSF" id="PIRSF006221">
    <property type="entry name" value="Ketosamine-3-kinase"/>
    <property type="match status" value="1"/>
</dbReference>
<dbReference type="eggNOG" id="COG3001">
    <property type="taxonomic scope" value="Bacteria"/>
</dbReference>
<keyword evidence="5" id="KW-1185">Reference proteome</keyword>